<keyword evidence="2" id="KW-1185">Reference proteome</keyword>
<evidence type="ECO:0000313" key="1">
    <source>
        <dbReference type="EMBL" id="GHH83122.1"/>
    </source>
</evidence>
<dbReference type="SUPFAM" id="SSF109854">
    <property type="entry name" value="DinB/YfiT-like putative metalloenzymes"/>
    <property type="match status" value="1"/>
</dbReference>
<reference evidence="1" key="2">
    <citation type="submission" date="2020-09" db="EMBL/GenBank/DDBJ databases">
        <authorList>
            <person name="Sun Q."/>
            <person name="Ohkuma M."/>
        </authorList>
    </citation>
    <scope>NUCLEOTIDE SEQUENCE</scope>
    <source>
        <strain evidence="1">JCM 5069</strain>
    </source>
</reference>
<dbReference type="Proteomes" id="UP000603708">
    <property type="component" value="Unassembled WGS sequence"/>
</dbReference>
<organism evidence="1 2">
    <name type="scientific">Streptomyces sulfonofaciens</name>
    <dbReference type="NCBI Taxonomy" id="68272"/>
    <lineage>
        <taxon>Bacteria</taxon>
        <taxon>Bacillati</taxon>
        <taxon>Actinomycetota</taxon>
        <taxon>Actinomycetes</taxon>
        <taxon>Kitasatosporales</taxon>
        <taxon>Streptomycetaceae</taxon>
        <taxon>Streptomyces</taxon>
    </lineage>
</organism>
<dbReference type="AlphaFoldDB" id="A0A919GDZ3"/>
<comment type="caution">
    <text evidence="1">The sequence shown here is derived from an EMBL/GenBank/DDBJ whole genome shotgun (WGS) entry which is preliminary data.</text>
</comment>
<name>A0A919GDZ3_9ACTN</name>
<dbReference type="EMBL" id="BNCD01000013">
    <property type="protein sequence ID" value="GHH83122.1"/>
    <property type="molecule type" value="Genomic_DNA"/>
</dbReference>
<dbReference type="RefSeq" id="WP_189934732.1">
    <property type="nucleotide sequence ID" value="NZ_BNCD01000013.1"/>
</dbReference>
<dbReference type="Gene3D" id="1.20.120.450">
    <property type="entry name" value="dinb family like domain"/>
    <property type="match status" value="1"/>
</dbReference>
<accession>A0A919GDZ3</accession>
<protein>
    <recommendedName>
        <fullName evidence="3">Mycothiol-dependent maleylpyruvate isomerase metal-binding domain-containing protein</fullName>
    </recommendedName>
</protein>
<sequence length="211" mass="21708">MSVVDGYLAAAEHAVALLGRPEVAEAWREPGALAGMSVGALAGHLAHQILSVDPALDAPPSPEPPITLLEHFARAEWVGAPLDGEVSTGIRAWAESVAAGGPSALHGSVGAALAAQRGRLAGRAGGDAFLMPQTGWALTFEDFLATRLLELAVHSDDLAVSVGLRAPELPAEAFDPVLVLLARLAARRHGQTALLRALTRAERAPAAVNAI</sequence>
<proteinExistence type="predicted"/>
<gene>
    <name evidence="1" type="ORF">GCM10018793_44430</name>
</gene>
<evidence type="ECO:0008006" key="3">
    <source>
        <dbReference type="Google" id="ProtNLM"/>
    </source>
</evidence>
<evidence type="ECO:0000313" key="2">
    <source>
        <dbReference type="Proteomes" id="UP000603708"/>
    </source>
</evidence>
<dbReference type="InterPro" id="IPR034660">
    <property type="entry name" value="DinB/YfiT-like"/>
</dbReference>
<reference evidence="1" key="1">
    <citation type="journal article" date="2014" name="Int. J. Syst. Evol. Microbiol.">
        <title>Complete genome sequence of Corynebacterium casei LMG S-19264T (=DSM 44701T), isolated from a smear-ripened cheese.</title>
        <authorList>
            <consortium name="US DOE Joint Genome Institute (JGI-PGF)"/>
            <person name="Walter F."/>
            <person name="Albersmeier A."/>
            <person name="Kalinowski J."/>
            <person name="Ruckert C."/>
        </authorList>
    </citation>
    <scope>NUCLEOTIDE SEQUENCE</scope>
    <source>
        <strain evidence="1">JCM 5069</strain>
    </source>
</reference>